<dbReference type="Proteomes" id="UP001601948">
    <property type="component" value="Unassembled WGS sequence"/>
</dbReference>
<organism evidence="2 3">
    <name type="scientific">Nocardia suismassiliense</name>
    <dbReference type="NCBI Taxonomy" id="2077092"/>
    <lineage>
        <taxon>Bacteria</taxon>
        <taxon>Bacillati</taxon>
        <taxon>Actinomycetota</taxon>
        <taxon>Actinomycetes</taxon>
        <taxon>Mycobacteriales</taxon>
        <taxon>Nocardiaceae</taxon>
        <taxon>Nocardia</taxon>
    </lineage>
</organism>
<feature type="transmembrane region" description="Helical" evidence="1">
    <location>
        <begin position="72"/>
        <end position="90"/>
    </location>
</feature>
<keyword evidence="3" id="KW-1185">Reference proteome</keyword>
<evidence type="ECO:0000313" key="2">
    <source>
        <dbReference type="EMBL" id="MFF3228157.1"/>
    </source>
</evidence>
<keyword evidence="1" id="KW-0472">Membrane</keyword>
<protein>
    <recommendedName>
        <fullName evidence="4">EamA domain-containing protein</fullName>
    </recommendedName>
</protein>
<keyword evidence="1" id="KW-1133">Transmembrane helix</keyword>
<feature type="transmembrane region" description="Helical" evidence="1">
    <location>
        <begin position="38"/>
        <end position="60"/>
    </location>
</feature>
<gene>
    <name evidence="2" type="ORF">ACFYV7_35555</name>
</gene>
<dbReference type="EMBL" id="JBIAPI010000013">
    <property type="protein sequence ID" value="MFF3228157.1"/>
    <property type="molecule type" value="Genomic_DNA"/>
</dbReference>
<accession>A0ABW6R500</accession>
<proteinExistence type="predicted"/>
<keyword evidence="1" id="KW-0812">Transmembrane</keyword>
<name>A0ABW6R500_9NOCA</name>
<feature type="transmembrane region" description="Helical" evidence="1">
    <location>
        <begin position="111"/>
        <end position="141"/>
    </location>
</feature>
<sequence>MLGTEDRRHGNGLSASSRHLAGTLHSGVHLMLNTKEKVANLVPLIFWAAMTLAVSGSWLSENLGSASLLRTALNYLMFTLVFAFSWWGISTYSKRKPREFWNSVFAYGAPLYILAGVVAWSGWVSGSIFIVPLITLVFFVVNERWGTYLDSLSSPAHTETSS</sequence>
<evidence type="ECO:0000256" key="1">
    <source>
        <dbReference type="SAM" id="Phobius"/>
    </source>
</evidence>
<evidence type="ECO:0000313" key="3">
    <source>
        <dbReference type="Proteomes" id="UP001601948"/>
    </source>
</evidence>
<dbReference type="RefSeq" id="WP_387724739.1">
    <property type="nucleotide sequence ID" value="NZ_JBIAPI010000013.1"/>
</dbReference>
<comment type="caution">
    <text evidence="2">The sequence shown here is derived from an EMBL/GenBank/DDBJ whole genome shotgun (WGS) entry which is preliminary data.</text>
</comment>
<reference evidence="2 3" key="1">
    <citation type="submission" date="2024-10" db="EMBL/GenBank/DDBJ databases">
        <title>The Natural Products Discovery Center: Release of the First 8490 Sequenced Strains for Exploring Actinobacteria Biosynthetic Diversity.</title>
        <authorList>
            <person name="Kalkreuter E."/>
            <person name="Kautsar S.A."/>
            <person name="Yang D."/>
            <person name="Bader C.D."/>
            <person name="Teijaro C.N."/>
            <person name="Fluegel L."/>
            <person name="Davis C.M."/>
            <person name="Simpson J.R."/>
            <person name="Lauterbach L."/>
            <person name="Steele A.D."/>
            <person name="Gui C."/>
            <person name="Meng S."/>
            <person name="Li G."/>
            <person name="Viehrig K."/>
            <person name="Ye F."/>
            <person name="Su P."/>
            <person name="Kiefer A.F."/>
            <person name="Nichols A."/>
            <person name="Cepeda A.J."/>
            <person name="Yan W."/>
            <person name="Fan B."/>
            <person name="Jiang Y."/>
            <person name="Adhikari A."/>
            <person name="Zheng C.-J."/>
            <person name="Schuster L."/>
            <person name="Cowan T.M."/>
            <person name="Smanski M.J."/>
            <person name="Chevrette M.G."/>
            <person name="De Carvalho L.P.S."/>
            <person name="Shen B."/>
        </authorList>
    </citation>
    <scope>NUCLEOTIDE SEQUENCE [LARGE SCALE GENOMIC DNA]</scope>
    <source>
        <strain evidence="2 3">NPDC003040</strain>
    </source>
</reference>
<evidence type="ECO:0008006" key="4">
    <source>
        <dbReference type="Google" id="ProtNLM"/>
    </source>
</evidence>